<dbReference type="PROSITE" id="PS50011">
    <property type="entry name" value="PROTEIN_KINASE_DOM"/>
    <property type="match status" value="1"/>
</dbReference>
<proteinExistence type="predicted"/>
<reference evidence="2" key="2">
    <citation type="submission" date="2023-06" db="EMBL/GenBank/DDBJ databases">
        <authorList>
            <consortium name="Lawrence Berkeley National Laboratory"/>
            <person name="Haridas S."/>
            <person name="Hensen N."/>
            <person name="Bonometti L."/>
            <person name="Westerberg I."/>
            <person name="Brannstrom I.O."/>
            <person name="Guillou S."/>
            <person name="Cros-Aarteil S."/>
            <person name="Calhoun S."/>
            <person name="Kuo A."/>
            <person name="Mondo S."/>
            <person name="Pangilinan J."/>
            <person name="Riley R."/>
            <person name="Labutti K."/>
            <person name="Andreopoulos B."/>
            <person name="Lipzen A."/>
            <person name="Chen C."/>
            <person name="Yanf M."/>
            <person name="Daum C."/>
            <person name="Ng V."/>
            <person name="Clum A."/>
            <person name="Steindorff A."/>
            <person name="Ohm R."/>
            <person name="Martin F."/>
            <person name="Silar P."/>
            <person name="Natvig D."/>
            <person name="Lalanne C."/>
            <person name="Gautier V."/>
            <person name="Ament-Velasquez S.L."/>
            <person name="Kruys A."/>
            <person name="Hutchinson M.I."/>
            <person name="Powell A.J."/>
            <person name="Barry K."/>
            <person name="Miller A.N."/>
            <person name="Grigoriev I.V."/>
            <person name="Debuchy R."/>
            <person name="Gladieux P."/>
            <person name="Thoren M.H."/>
            <person name="Johannesson H."/>
        </authorList>
    </citation>
    <scope>NUCLEOTIDE SEQUENCE</scope>
    <source>
        <strain evidence="2">CBS 958.72</strain>
    </source>
</reference>
<dbReference type="SMART" id="SM00220">
    <property type="entry name" value="S_TKc"/>
    <property type="match status" value="1"/>
</dbReference>
<dbReference type="InterPro" id="IPR011009">
    <property type="entry name" value="Kinase-like_dom_sf"/>
</dbReference>
<organism evidence="2 3">
    <name type="scientific">Lasiosphaeria ovina</name>
    <dbReference type="NCBI Taxonomy" id="92902"/>
    <lineage>
        <taxon>Eukaryota</taxon>
        <taxon>Fungi</taxon>
        <taxon>Dikarya</taxon>
        <taxon>Ascomycota</taxon>
        <taxon>Pezizomycotina</taxon>
        <taxon>Sordariomycetes</taxon>
        <taxon>Sordariomycetidae</taxon>
        <taxon>Sordariales</taxon>
        <taxon>Lasiosphaeriaceae</taxon>
        <taxon>Lasiosphaeria</taxon>
    </lineage>
</organism>
<evidence type="ECO:0000313" key="2">
    <source>
        <dbReference type="EMBL" id="KAK3369772.1"/>
    </source>
</evidence>
<feature type="domain" description="Protein kinase" evidence="1">
    <location>
        <begin position="149"/>
        <end position="469"/>
    </location>
</feature>
<sequence>MQEQDVLYELARCLPLTLPDSLRKYAKEICSGPGAKGPPYKKIFAILVLIEKAASIVEFMDEGLHDGCLPLPKVPLDLVGNTSGWAFTFVRKDEGKNAIQRLQSFQGFSRMNHKNFDACQWALLAPIFRRPHRQDVQLEYLHSQAILPFSEEEEVAQGGYGEVSRVVIHPDNHDFNTHTTPTPSSNQFAIKRLKQFDERPFRAEFDMLSNFSEDAHSHLISLLAAYQQHNSFHLIFPWAEADLLRFWMEIRPKPDFNKTVRWMSAQCSGLADGLSMIHRYGSFGLQRRDGKHMRSGIKLYGRHGDIKPANVLWFPDLGSAGGDEDGVLKLTDFGLAELHSLDSRSAIPKSQVATSMSYRPPECDIPEQKICRLYDIWALGCLYLEFVVWLLGGWDLLKVFAINRMGKLPNPAISLLEEDFSFFELIEGGRSARVKRSVTEFIRNKLHGNPKCSAYIHEFLDLIEQHMLVIETRDADGRIDCGQLNARLVAMHQRCKKDEIYALKPVLTKST</sequence>
<dbReference type="InterPro" id="IPR000719">
    <property type="entry name" value="Prot_kinase_dom"/>
</dbReference>
<keyword evidence="2" id="KW-0808">Transferase</keyword>
<gene>
    <name evidence="2" type="ORF">B0T24DRAFT_580884</name>
</gene>
<dbReference type="Gene3D" id="1.10.510.10">
    <property type="entry name" value="Transferase(Phosphotransferase) domain 1"/>
    <property type="match status" value="1"/>
</dbReference>
<dbReference type="PANTHER" id="PTHR24359:SF37">
    <property type="entry name" value="PROTEIN KINASE DOMAIN-CONTAINING PROTEIN"/>
    <property type="match status" value="1"/>
</dbReference>
<dbReference type="Proteomes" id="UP001287356">
    <property type="component" value="Unassembled WGS sequence"/>
</dbReference>
<keyword evidence="2" id="KW-0418">Kinase</keyword>
<dbReference type="Gene3D" id="3.30.200.20">
    <property type="entry name" value="Phosphorylase Kinase, domain 1"/>
    <property type="match status" value="1"/>
</dbReference>
<name>A0AAE0K525_9PEZI</name>
<dbReference type="GO" id="GO:0004674">
    <property type="term" value="F:protein serine/threonine kinase activity"/>
    <property type="evidence" value="ECO:0007669"/>
    <property type="project" value="TreeGrafter"/>
</dbReference>
<accession>A0AAE0K525</accession>
<reference evidence="2" key="1">
    <citation type="journal article" date="2023" name="Mol. Phylogenet. Evol.">
        <title>Genome-scale phylogeny and comparative genomics of the fungal order Sordariales.</title>
        <authorList>
            <person name="Hensen N."/>
            <person name="Bonometti L."/>
            <person name="Westerberg I."/>
            <person name="Brannstrom I.O."/>
            <person name="Guillou S."/>
            <person name="Cros-Aarteil S."/>
            <person name="Calhoun S."/>
            <person name="Haridas S."/>
            <person name="Kuo A."/>
            <person name="Mondo S."/>
            <person name="Pangilinan J."/>
            <person name="Riley R."/>
            <person name="LaButti K."/>
            <person name="Andreopoulos B."/>
            <person name="Lipzen A."/>
            <person name="Chen C."/>
            <person name="Yan M."/>
            <person name="Daum C."/>
            <person name="Ng V."/>
            <person name="Clum A."/>
            <person name="Steindorff A."/>
            <person name="Ohm R.A."/>
            <person name="Martin F."/>
            <person name="Silar P."/>
            <person name="Natvig D.O."/>
            <person name="Lalanne C."/>
            <person name="Gautier V."/>
            <person name="Ament-Velasquez S.L."/>
            <person name="Kruys A."/>
            <person name="Hutchinson M.I."/>
            <person name="Powell A.J."/>
            <person name="Barry K."/>
            <person name="Miller A.N."/>
            <person name="Grigoriev I.V."/>
            <person name="Debuchy R."/>
            <person name="Gladieux P."/>
            <person name="Hiltunen Thoren M."/>
            <person name="Johannesson H."/>
        </authorList>
    </citation>
    <scope>NUCLEOTIDE SEQUENCE</scope>
    <source>
        <strain evidence="2">CBS 958.72</strain>
    </source>
</reference>
<keyword evidence="3" id="KW-1185">Reference proteome</keyword>
<dbReference type="GO" id="GO:0005524">
    <property type="term" value="F:ATP binding"/>
    <property type="evidence" value="ECO:0007669"/>
    <property type="project" value="InterPro"/>
</dbReference>
<dbReference type="Pfam" id="PF00069">
    <property type="entry name" value="Pkinase"/>
    <property type="match status" value="1"/>
</dbReference>
<evidence type="ECO:0000259" key="1">
    <source>
        <dbReference type="PROSITE" id="PS50011"/>
    </source>
</evidence>
<dbReference type="EMBL" id="JAULSN010000006">
    <property type="protein sequence ID" value="KAK3369772.1"/>
    <property type="molecule type" value="Genomic_DNA"/>
</dbReference>
<protein>
    <submittedName>
        <fullName evidence="2">Kinase domain-containing protein</fullName>
    </submittedName>
</protein>
<dbReference type="SUPFAM" id="SSF56112">
    <property type="entry name" value="Protein kinase-like (PK-like)"/>
    <property type="match status" value="1"/>
</dbReference>
<dbReference type="PANTHER" id="PTHR24359">
    <property type="entry name" value="SERINE/THREONINE-PROTEIN KINASE SBK1"/>
    <property type="match status" value="1"/>
</dbReference>
<comment type="caution">
    <text evidence="2">The sequence shown here is derived from an EMBL/GenBank/DDBJ whole genome shotgun (WGS) entry which is preliminary data.</text>
</comment>
<dbReference type="AlphaFoldDB" id="A0AAE0K525"/>
<evidence type="ECO:0000313" key="3">
    <source>
        <dbReference type="Proteomes" id="UP001287356"/>
    </source>
</evidence>